<evidence type="ECO:0000313" key="2">
    <source>
        <dbReference type="Proteomes" id="UP000829398"/>
    </source>
</evidence>
<proteinExistence type="predicted"/>
<protein>
    <submittedName>
        <fullName evidence="1">Uncharacterized protein</fullName>
    </submittedName>
</protein>
<gene>
    <name evidence="1" type="ORF">KPL71_001433</name>
</gene>
<dbReference type="EMBL" id="CM039170">
    <property type="protein sequence ID" value="KAH9802543.1"/>
    <property type="molecule type" value="Genomic_DNA"/>
</dbReference>
<keyword evidence="2" id="KW-1185">Reference proteome</keyword>
<accession>A0ACB8NY05</accession>
<organism evidence="1 2">
    <name type="scientific">Citrus sinensis</name>
    <name type="common">Sweet orange</name>
    <name type="synonym">Citrus aurantium var. sinensis</name>
    <dbReference type="NCBI Taxonomy" id="2711"/>
    <lineage>
        <taxon>Eukaryota</taxon>
        <taxon>Viridiplantae</taxon>
        <taxon>Streptophyta</taxon>
        <taxon>Embryophyta</taxon>
        <taxon>Tracheophyta</taxon>
        <taxon>Spermatophyta</taxon>
        <taxon>Magnoliopsida</taxon>
        <taxon>eudicotyledons</taxon>
        <taxon>Gunneridae</taxon>
        <taxon>Pentapetalae</taxon>
        <taxon>rosids</taxon>
        <taxon>malvids</taxon>
        <taxon>Sapindales</taxon>
        <taxon>Rutaceae</taxon>
        <taxon>Aurantioideae</taxon>
        <taxon>Citrus</taxon>
    </lineage>
</organism>
<reference evidence="2" key="1">
    <citation type="journal article" date="2023" name="Hortic. Res.">
        <title>A chromosome-level phased genome enabling allele-level studies in sweet orange: a case study on citrus Huanglongbing tolerance.</title>
        <authorList>
            <person name="Wu B."/>
            <person name="Yu Q."/>
            <person name="Deng Z."/>
            <person name="Duan Y."/>
            <person name="Luo F."/>
            <person name="Gmitter F. Jr."/>
        </authorList>
    </citation>
    <scope>NUCLEOTIDE SEQUENCE [LARGE SCALE GENOMIC DNA]</scope>
    <source>
        <strain evidence="2">cv. Valencia</strain>
    </source>
</reference>
<comment type="caution">
    <text evidence="1">The sequence shown here is derived from an EMBL/GenBank/DDBJ whole genome shotgun (WGS) entry which is preliminary data.</text>
</comment>
<sequence>MSFFSLGHFFKRPPYKQLTRHQNLFPLINQKPRTQSTAPSSVLIKVLARSSYLSDMFSEALLCFGASSTSVDEHDNDADENSDEIYIYSIFPECEDVDECILNTANSIGSKETPRYEVKMGEQCNWIKKTQESFPPVEVTK</sequence>
<name>A0ACB8NY05_CITSI</name>
<dbReference type="Proteomes" id="UP000829398">
    <property type="component" value="Chromosome 1"/>
</dbReference>
<evidence type="ECO:0000313" key="1">
    <source>
        <dbReference type="EMBL" id="KAH9802543.1"/>
    </source>
</evidence>